<dbReference type="Gene3D" id="3.80.30.20">
    <property type="entry name" value="tm_1862 like domain"/>
    <property type="match status" value="1"/>
</dbReference>
<dbReference type="Proteomes" id="UP000325255">
    <property type="component" value="Unassembled WGS sequence"/>
</dbReference>
<evidence type="ECO:0000256" key="5">
    <source>
        <dbReference type="ARBA" id="ARBA00022485"/>
    </source>
</evidence>
<evidence type="ECO:0000256" key="17">
    <source>
        <dbReference type="PIRSR" id="PIRSR000167-2"/>
    </source>
</evidence>
<dbReference type="GO" id="GO:0051989">
    <property type="term" value="F:coproporphyrinogen dehydrogenase activity"/>
    <property type="evidence" value="ECO:0007669"/>
    <property type="project" value="UniProtKB-EC"/>
</dbReference>
<dbReference type="Pfam" id="PF04055">
    <property type="entry name" value="Radical_SAM"/>
    <property type="match status" value="1"/>
</dbReference>
<evidence type="ECO:0000256" key="13">
    <source>
        <dbReference type="ARBA" id="ARBA00024295"/>
    </source>
</evidence>
<comment type="similarity">
    <text evidence="3 15">Belongs to the anaerobic coproporphyrinogen-III oxidase family.</text>
</comment>
<comment type="caution">
    <text evidence="19">The sequence shown here is derived from an EMBL/GenBank/DDBJ whole genome shotgun (WGS) entry which is preliminary data.</text>
</comment>
<dbReference type="InterPro" id="IPR058240">
    <property type="entry name" value="rSAM_sf"/>
</dbReference>
<keyword evidence="20" id="KW-1185">Reference proteome</keyword>
<evidence type="ECO:0000256" key="12">
    <source>
        <dbReference type="ARBA" id="ARBA00023244"/>
    </source>
</evidence>
<evidence type="ECO:0000256" key="2">
    <source>
        <dbReference type="ARBA" id="ARBA00004785"/>
    </source>
</evidence>
<comment type="subunit">
    <text evidence="4">Monomer.</text>
</comment>
<dbReference type="InterPro" id="IPR004558">
    <property type="entry name" value="Coprogen_oxidase_HemN"/>
</dbReference>
<keyword evidence="10 15" id="KW-0408">Iron</keyword>
<dbReference type="GO" id="GO:0051539">
    <property type="term" value="F:4 iron, 4 sulfur cluster binding"/>
    <property type="evidence" value="ECO:0007669"/>
    <property type="project" value="UniProtKB-KW"/>
</dbReference>
<dbReference type="InterPro" id="IPR006638">
    <property type="entry name" value="Elp3/MiaA/NifB-like_rSAM"/>
</dbReference>
<dbReference type="InterPro" id="IPR007197">
    <property type="entry name" value="rSAM"/>
</dbReference>
<protein>
    <recommendedName>
        <fullName evidence="15">Coproporphyrinogen-III oxidase</fullName>
        <ecNumber evidence="15">1.3.98.3</ecNumber>
    </recommendedName>
</protein>
<comment type="function">
    <text evidence="13">Involved in the heme biosynthesis. Catalyzes the anaerobic oxidative decarboxylation of propionate groups of rings A and B of coproporphyrinogen III to yield the vinyl groups in protoporphyrinogen IX.</text>
</comment>
<evidence type="ECO:0000256" key="10">
    <source>
        <dbReference type="ARBA" id="ARBA00023004"/>
    </source>
</evidence>
<dbReference type="SUPFAM" id="SSF102114">
    <property type="entry name" value="Radical SAM enzymes"/>
    <property type="match status" value="1"/>
</dbReference>
<keyword evidence="9 15" id="KW-0560">Oxidoreductase</keyword>
<evidence type="ECO:0000256" key="8">
    <source>
        <dbReference type="ARBA" id="ARBA00022723"/>
    </source>
</evidence>
<feature type="binding site" evidence="16">
    <location>
        <position position="325"/>
    </location>
    <ligand>
        <name>S-adenosyl-L-methionine</name>
        <dbReference type="ChEBI" id="CHEBI:59789"/>
        <label>1</label>
    </ligand>
</feature>
<dbReference type="SFLD" id="SFLDS00029">
    <property type="entry name" value="Radical_SAM"/>
    <property type="match status" value="1"/>
</dbReference>
<accession>A0A5M6IS77</accession>
<keyword evidence="12 15" id="KW-0627">Porphyrin biosynthesis</keyword>
<dbReference type="Gene3D" id="1.10.10.920">
    <property type="match status" value="1"/>
</dbReference>
<feature type="binding site" evidence="16">
    <location>
        <position position="168"/>
    </location>
    <ligand>
        <name>S-adenosyl-L-methionine</name>
        <dbReference type="ChEBI" id="CHEBI:59789"/>
        <label>2</label>
    </ligand>
</feature>
<feature type="binding site" evidence="16">
    <location>
        <position position="141"/>
    </location>
    <ligand>
        <name>S-adenosyl-L-methionine</name>
        <dbReference type="ChEBI" id="CHEBI:59789"/>
        <label>1</label>
    </ligand>
</feature>
<comment type="cofactor">
    <cofactor evidence="15 17">
        <name>[4Fe-4S] cluster</name>
        <dbReference type="ChEBI" id="CHEBI:49883"/>
    </cofactor>
    <text evidence="15 17">Binds 1 [4Fe-4S] cluster. The cluster is coordinated with 3 cysteines and an exchangeable S-adenosyl-L-methionine.</text>
</comment>
<dbReference type="GO" id="GO:0046872">
    <property type="term" value="F:metal ion binding"/>
    <property type="evidence" value="ECO:0007669"/>
    <property type="project" value="UniProtKB-KW"/>
</dbReference>
<evidence type="ECO:0000256" key="16">
    <source>
        <dbReference type="PIRSR" id="PIRSR000167-1"/>
    </source>
</evidence>
<dbReference type="PIRSF" id="PIRSF000167">
    <property type="entry name" value="HemN"/>
    <property type="match status" value="1"/>
</dbReference>
<dbReference type="RefSeq" id="WP_150042195.1">
    <property type="nucleotide sequence ID" value="NZ_OW485601.1"/>
</dbReference>
<feature type="binding site" evidence="16">
    <location>
        <position position="51"/>
    </location>
    <ligand>
        <name>S-adenosyl-L-methionine</name>
        <dbReference type="ChEBI" id="CHEBI:59789"/>
        <label>1</label>
    </ligand>
</feature>
<comment type="catalytic activity">
    <reaction evidence="14 15">
        <text>coproporphyrinogen III + 2 S-adenosyl-L-methionine = protoporphyrinogen IX + 2 5'-deoxyadenosine + 2 L-methionine + 2 CO2</text>
        <dbReference type="Rhea" id="RHEA:15425"/>
        <dbReference type="ChEBI" id="CHEBI:16526"/>
        <dbReference type="ChEBI" id="CHEBI:17319"/>
        <dbReference type="ChEBI" id="CHEBI:57307"/>
        <dbReference type="ChEBI" id="CHEBI:57309"/>
        <dbReference type="ChEBI" id="CHEBI:57844"/>
        <dbReference type="ChEBI" id="CHEBI:59789"/>
        <dbReference type="EC" id="1.3.98.3"/>
    </reaction>
</comment>
<keyword evidence="6 15" id="KW-0963">Cytoplasm</keyword>
<dbReference type="EC" id="1.3.98.3" evidence="15"/>
<evidence type="ECO:0000256" key="1">
    <source>
        <dbReference type="ARBA" id="ARBA00004496"/>
    </source>
</evidence>
<feature type="binding site" evidence="16">
    <location>
        <begin position="63"/>
        <end position="65"/>
    </location>
    <ligand>
        <name>S-adenosyl-L-methionine</name>
        <dbReference type="ChEBI" id="CHEBI:59789"/>
        <label>2</label>
    </ligand>
</feature>
<dbReference type="GO" id="GO:0004109">
    <property type="term" value="F:coproporphyrinogen oxidase activity"/>
    <property type="evidence" value="ECO:0007669"/>
    <property type="project" value="InterPro"/>
</dbReference>
<feature type="binding site" evidence="17">
    <location>
        <position position="61"/>
    </location>
    <ligand>
        <name>[4Fe-4S] cluster</name>
        <dbReference type="ChEBI" id="CHEBI:49883"/>
        <note>4Fe-4S-S-AdoMet</note>
    </ligand>
</feature>
<feature type="binding site" evidence="16">
    <location>
        <position position="180"/>
    </location>
    <ligand>
        <name>S-adenosyl-L-methionine</name>
        <dbReference type="ChEBI" id="CHEBI:59789"/>
        <label>2</label>
    </ligand>
</feature>
<comment type="pathway">
    <text evidence="2 15">Porphyrin-containing compound metabolism; protoporphyrin-IX biosynthesis; protoporphyrinogen-IX from coproporphyrinogen-III (AdoMet route): step 1/1.</text>
</comment>
<feature type="binding site" evidence="17">
    <location>
        <position position="64"/>
    </location>
    <ligand>
        <name>[4Fe-4S] cluster</name>
        <dbReference type="ChEBI" id="CHEBI:49883"/>
        <note>4Fe-4S-S-AdoMet</note>
    </ligand>
</feature>
<evidence type="ECO:0000313" key="20">
    <source>
        <dbReference type="Proteomes" id="UP000325255"/>
    </source>
</evidence>
<proteinExistence type="inferred from homology"/>
<evidence type="ECO:0000256" key="15">
    <source>
        <dbReference type="PIRNR" id="PIRNR000167"/>
    </source>
</evidence>
<dbReference type="SFLD" id="SFLDG01065">
    <property type="entry name" value="anaerobic_coproporphyrinogen-I"/>
    <property type="match status" value="1"/>
</dbReference>
<dbReference type="GO" id="GO:0006782">
    <property type="term" value="P:protoporphyrinogen IX biosynthetic process"/>
    <property type="evidence" value="ECO:0007669"/>
    <property type="project" value="UniProtKB-UniPathway"/>
</dbReference>
<keyword evidence="8 15" id="KW-0479">Metal-binding</keyword>
<feature type="binding site" evidence="17">
    <location>
        <position position="57"/>
    </location>
    <ligand>
        <name>[4Fe-4S] cluster</name>
        <dbReference type="ChEBI" id="CHEBI:49883"/>
        <note>4Fe-4S-S-AdoMet</note>
    </ligand>
</feature>
<reference evidence="19 20" key="1">
    <citation type="submission" date="2019-09" db="EMBL/GenBank/DDBJ databases">
        <title>Genome sequence of Rhodovastum atsumiense, a diverse member of the Acetobacteraceae family of non-sulfur purple photosynthetic bacteria.</title>
        <authorList>
            <person name="Meyer T."/>
            <person name="Kyndt J."/>
        </authorList>
    </citation>
    <scope>NUCLEOTIDE SEQUENCE [LARGE SCALE GENOMIC DNA]</scope>
    <source>
        <strain evidence="19 20">DSM 21279</strain>
    </source>
</reference>
<dbReference type="InterPro" id="IPR010723">
    <property type="entry name" value="HemN_C"/>
</dbReference>
<dbReference type="SFLD" id="SFLDG01082">
    <property type="entry name" value="B12-binding_domain_containing"/>
    <property type="match status" value="1"/>
</dbReference>
<dbReference type="Pfam" id="PF06969">
    <property type="entry name" value="HemN_C"/>
    <property type="match status" value="1"/>
</dbReference>
<dbReference type="PROSITE" id="PS51918">
    <property type="entry name" value="RADICAL_SAM"/>
    <property type="match status" value="1"/>
</dbReference>
<comment type="subcellular location">
    <subcellularLocation>
        <location evidence="1 15">Cytoplasm</location>
    </subcellularLocation>
</comment>
<keyword evidence="5 15" id="KW-0004">4Fe-4S</keyword>
<feature type="binding site" evidence="16">
    <location>
        <position position="239"/>
    </location>
    <ligand>
        <name>S-adenosyl-L-methionine</name>
        <dbReference type="ChEBI" id="CHEBI:59789"/>
        <label>2</label>
    </ligand>
</feature>
<evidence type="ECO:0000256" key="9">
    <source>
        <dbReference type="ARBA" id="ARBA00023002"/>
    </source>
</evidence>
<evidence type="ECO:0000256" key="11">
    <source>
        <dbReference type="ARBA" id="ARBA00023014"/>
    </source>
</evidence>
<dbReference type="InterPro" id="IPR023404">
    <property type="entry name" value="rSAM_horseshoe"/>
</dbReference>
<evidence type="ECO:0000313" key="19">
    <source>
        <dbReference type="EMBL" id="KAA5610759.1"/>
    </source>
</evidence>
<dbReference type="UniPathway" id="UPA00251">
    <property type="reaction ID" value="UER00323"/>
</dbReference>
<dbReference type="InterPro" id="IPR034505">
    <property type="entry name" value="Coproporphyrinogen-III_oxidase"/>
</dbReference>
<feature type="domain" description="Radical SAM core" evidence="18">
    <location>
        <begin position="42"/>
        <end position="279"/>
    </location>
</feature>
<dbReference type="EMBL" id="VWPK01000028">
    <property type="protein sequence ID" value="KAA5610759.1"/>
    <property type="molecule type" value="Genomic_DNA"/>
</dbReference>
<keyword evidence="7 15" id="KW-0949">S-adenosyl-L-methionine</keyword>
<dbReference type="NCBIfam" id="TIGR00538">
    <property type="entry name" value="hemN"/>
    <property type="match status" value="1"/>
</dbReference>
<organism evidence="19 20">
    <name type="scientific">Rhodovastum atsumiense</name>
    <dbReference type="NCBI Taxonomy" id="504468"/>
    <lineage>
        <taxon>Bacteria</taxon>
        <taxon>Pseudomonadati</taxon>
        <taxon>Pseudomonadota</taxon>
        <taxon>Alphaproteobacteria</taxon>
        <taxon>Acetobacterales</taxon>
        <taxon>Acetobacteraceae</taxon>
        <taxon>Rhodovastum</taxon>
    </lineage>
</organism>
<name>A0A5M6IS77_9PROT</name>
<evidence type="ECO:0000256" key="6">
    <source>
        <dbReference type="ARBA" id="ARBA00022490"/>
    </source>
</evidence>
<evidence type="ECO:0000256" key="3">
    <source>
        <dbReference type="ARBA" id="ARBA00005493"/>
    </source>
</evidence>
<evidence type="ECO:0000256" key="7">
    <source>
        <dbReference type="ARBA" id="ARBA00022691"/>
    </source>
</evidence>
<dbReference type="PANTHER" id="PTHR13932:SF6">
    <property type="entry name" value="OXYGEN-INDEPENDENT COPROPORPHYRINOGEN III OXIDASE"/>
    <property type="match status" value="1"/>
</dbReference>
<dbReference type="AlphaFoldDB" id="A0A5M6IS77"/>
<dbReference type="GO" id="GO:0005737">
    <property type="term" value="C:cytoplasm"/>
    <property type="evidence" value="ECO:0007669"/>
    <property type="project" value="UniProtKB-SubCell"/>
</dbReference>
<dbReference type="OrthoDB" id="9808022at2"/>
<dbReference type="SMART" id="SM00729">
    <property type="entry name" value="Elp3"/>
    <property type="match status" value="1"/>
</dbReference>
<dbReference type="CDD" id="cd01335">
    <property type="entry name" value="Radical_SAM"/>
    <property type="match status" value="1"/>
</dbReference>
<gene>
    <name evidence="19" type="primary">hemN</name>
    <name evidence="19" type="ORF">F1189_17690</name>
</gene>
<keyword evidence="11 15" id="KW-0411">Iron-sulfur</keyword>
<dbReference type="PANTHER" id="PTHR13932">
    <property type="entry name" value="COPROPORPHYRINIGEN III OXIDASE"/>
    <property type="match status" value="1"/>
</dbReference>
<evidence type="ECO:0000256" key="4">
    <source>
        <dbReference type="ARBA" id="ARBA00011245"/>
    </source>
</evidence>
<sequence length="450" mass="49693">MDTQTLIAKYDARVPRYTSYPTAPHFSAAVDAAVYRTWLAALPDDASLSLYLHVPFCAHLCYYCGCHTSVVNRVEPLESYADTILQEIDLVTEAVGRRLTVRHVHWGGGSPTIMPPARLQQIMDRLRERFAFDPKAEVAVEIDPRTANDEVLDGLIAMGCNRVSLGVQDFDPKVQETVNRIQSWETTRACADGLRARGITSINVDLMYGLPYSTEASMEDTVAKALDLGPDRIAVFGYAHVPWVAKHQRLLPEDAMPGAEERWAQLHVAERVIASRGYRVIGLDHFARPDDELATAMDGQVLHRNFQGYTTDTAEVMVGFGASSIGSLPQGYVQNIPALPEWRDQVRAGQLPTKRGIVLSEDDRLRRDVIETLMCQGRVDLAQVAAAHGADPEGLRAAAPRLADMAADGLIDWDGTTLAIRPHARPFVRTVASVFDTYLRPDGAKHSRVV</sequence>
<evidence type="ECO:0000256" key="14">
    <source>
        <dbReference type="ARBA" id="ARBA00048321"/>
    </source>
</evidence>
<evidence type="ECO:0000259" key="18">
    <source>
        <dbReference type="PROSITE" id="PS51918"/>
    </source>
</evidence>
<feature type="binding site" evidence="16">
    <location>
        <position position="108"/>
    </location>
    <ligand>
        <name>S-adenosyl-L-methionine</name>
        <dbReference type="ChEBI" id="CHEBI:59789"/>
        <label>1</label>
    </ligand>
</feature>
<feature type="binding site" evidence="16">
    <location>
        <position position="205"/>
    </location>
    <ligand>
        <name>S-adenosyl-L-methionine</name>
        <dbReference type="ChEBI" id="CHEBI:59789"/>
        <label>2</label>
    </ligand>
</feature>